<dbReference type="RefSeq" id="WP_188609445.1">
    <property type="nucleotide sequence ID" value="NZ_BMGG01000004.1"/>
</dbReference>
<accession>A0A916XE10</accession>
<protein>
    <submittedName>
        <fullName evidence="6">Epoxide hydrolase</fullName>
    </submittedName>
</protein>
<name>A0A916XE10_9HYPH</name>
<dbReference type="Proteomes" id="UP000637002">
    <property type="component" value="Unassembled WGS sequence"/>
</dbReference>
<feature type="active site" description="Proton donor" evidence="4">
    <location>
        <position position="315"/>
    </location>
</feature>
<sequence length="392" mass="43186">MSLATSTTPFRIAVPDADLAAIRERVRAYDWSALPDAGGWSAGTDLAFMRDIAAYWLDGYDWRAEETKLNRFAQFKAKADGLDVHFIHVRGSAGPDGRKPLPLLLSHGWPGSFFEFLHIIEPLAHPERFGGDVADAFDVIVPSLPGYGFSGRPERPIGPRRIAVCFNALMTDVLGYDRYIAQGGDWGSSISGWLGYDHEACIGVHLNMVPALSPLMKPDSEEEKAYAQRMRTSMDAEAAYLRLQGTKPQTLAFGLMDSPVGVAAWIIEKFAAWSDLPRAADGSPDLLACYSRDQLLTNVMIYLVTKSFATAAWLYRGRLLESPNRLPAGRVETPTGVAAFPEPVYPPPPRSLAAKGYNLVRWTDMPRGGHFAALEEPDLLMGEIRAFARTLR</sequence>
<reference evidence="6" key="1">
    <citation type="journal article" date="2014" name="Int. J. Syst. Evol. Microbiol.">
        <title>Complete genome sequence of Corynebacterium casei LMG S-19264T (=DSM 44701T), isolated from a smear-ripened cheese.</title>
        <authorList>
            <consortium name="US DOE Joint Genome Institute (JGI-PGF)"/>
            <person name="Walter F."/>
            <person name="Albersmeier A."/>
            <person name="Kalinowski J."/>
            <person name="Ruckert C."/>
        </authorList>
    </citation>
    <scope>NUCLEOTIDE SEQUENCE</scope>
    <source>
        <strain evidence="6">CGMCC 1.12919</strain>
    </source>
</reference>
<proteinExistence type="inferred from homology"/>
<dbReference type="InterPro" id="IPR000639">
    <property type="entry name" value="Epox_hydrolase-like"/>
</dbReference>
<comment type="caution">
    <text evidence="6">The sequence shown here is derived from an EMBL/GenBank/DDBJ whole genome shotgun (WGS) entry which is preliminary data.</text>
</comment>
<organism evidence="6 7">
    <name type="scientific">Chelatococcus reniformis</name>
    <dbReference type="NCBI Taxonomy" id="1494448"/>
    <lineage>
        <taxon>Bacteria</taxon>
        <taxon>Pseudomonadati</taxon>
        <taxon>Pseudomonadota</taxon>
        <taxon>Alphaproteobacteria</taxon>
        <taxon>Hyphomicrobiales</taxon>
        <taxon>Chelatococcaceae</taxon>
        <taxon>Chelatococcus</taxon>
    </lineage>
</organism>
<dbReference type="Pfam" id="PF06441">
    <property type="entry name" value="EHN"/>
    <property type="match status" value="1"/>
</dbReference>
<evidence type="ECO:0000259" key="5">
    <source>
        <dbReference type="Pfam" id="PF06441"/>
    </source>
</evidence>
<feature type="active site" description="Nucleophile" evidence="4">
    <location>
        <position position="185"/>
    </location>
</feature>
<evidence type="ECO:0000256" key="3">
    <source>
        <dbReference type="ARBA" id="ARBA00022801"/>
    </source>
</evidence>
<evidence type="ECO:0000313" key="6">
    <source>
        <dbReference type="EMBL" id="GGC64960.1"/>
    </source>
</evidence>
<evidence type="ECO:0000256" key="1">
    <source>
        <dbReference type="ARBA" id="ARBA00010088"/>
    </source>
</evidence>
<keyword evidence="7" id="KW-1185">Reference proteome</keyword>
<dbReference type="PANTHER" id="PTHR21661:SF35">
    <property type="entry name" value="EPOXIDE HYDROLASE"/>
    <property type="match status" value="1"/>
</dbReference>
<evidence type="ECO:0000256" key="4">
    <source>
        <dbReference type="PIRSR" id="PIRSR001112-1"/>
    </source>
</evidence>
<dbReference type="InterPro" id="IPR029058">
    <property type="entry name" value="AB_hydrolase_fold"/>
</dbReference>
<dbReference type="AlphaFoldDB" id="A0A916XE10"/>
<feature type="domain" description="Epoxide hydrolase N-terminal" evidence="5">
    <location>
        <begin position="8"/>
        <end position="116"/>
    </location>
</feature>
<dbReference type="PRINTS" id="PR00412">
    <property type="entry name" value="EPOXHYDRLASE"/>
</dbReference>
<keyword evidence="2" id="KW-0058">Aromatic hydrocarbons catabolism</keyword>
<evidence type="ECO:0000313" key="7">
    <source>
        <dbReference type="Proteomes" id="UP000637002"/>
    </source>
</evidence>
<reference evidence="6" key="2">
    <citation type="submission" date="2020-09" db="EMBL/GenBank/DDBJ databases">
        <authorList>
            <person name="Sun Q."/>
            <person name="Zhou Y."/>
        </authorList>
    </citation>
    <scope>NUCLEOTIDE SEQUENCE</scope>
    <source>
        <strain evidence="6">CGMCC 1.12919</strain>
    </source>
</reference>
<comment type="similarity">
    <text evidence="1">Belongs to the peptidase S33 family.</text>
</comment>
<dbReference type="GO" id="GO:0097176">
    <property type="term" value="P:epoxide metabolic process"/>
    <property type="evidence" value="ECO:0007669"/>
    <property type="project" value="TreeGrafter"/>
</dbReference>
<evidence type="ECO:0000256" key="2">
    <source>
        <dbReference type="ARBA" id="ARBA00022797"/>
    </source>
</evidence>
<keyword evidence="3 6" id="KW-0378">Hydrolase</keyword>
<dbReference type="SUPFAM" id="SSF53474">
    <property type="entry name" value="alpha/beta-Hydrolases"/>
    <property type="match status" value="1"/>
</dbReference>
<feature type="active site" description="Proton acceptor" evidence="4">
    <location>
        <position position="370"/>
    </location>
</feature>
<dbReference type="PANTHER" id="PTHR21661">
    <property type="entry name" value="EPOXIDE HYDROLASE 1-RELATED"/>
    <property type="match status" value="1"/>
</dbReference>
<dbReference type="GO" id="GO:0004301">
    <property type="term" value="F:epoxide hydrolase activity"/>
    <property type="evidence" value="ECO:0007669"/>
    <property type="project" value="TreeGrafter"/>
</dbReference>
<dbReference type="EMBL" id="BMGG01000004">
    <property type="protein sequence ID" value="GGC64960.1"/>
    <property type="molecule type" value="Genomic_DNA"/>
</dbReference>
<dbReference type="InterPro" id="IPR016292">
    <property type="entry name" value="Epoxide_hydrolase"/>
</dbReference>
<dbReference type="PIRSF" id="PIRSF001112">
    <property type="entry name" value="Epoxide_hydrolase"/>
    <property type="match status" value="1"/>
</dbReference>
<dbReference type="InterPro" id="IPR010497">
    <property type="entry name" value="Epoxide_hydro_N"/>
</dbReference>
<gene>
    <name evidence="6" type="ORF">GCM10010994_24460</name>
</gene>
<dbReference type="Gene3D" id="3.40.50.1820">
    <property type="entry name" value="alpha/beta hydrolase"/>
    <property type="match status" value="1"/>
</dbReference>